<reference evidence="13" key="1">
    <citation type="journal article" date="2019" name="Int. J. Syst. Evol. Microbiol.">
        <title>The Global Catalogue of Microorganisms (GCM) 10K type strain sequencing project: providing services to taxonomists for standard genome sequencing and annotation.</title>
        <authorList>
            <consortium name="The Broad Institute Genomics Platform"/>
            <consortium name="The Broad Institute Genome Sequencing Center for Infectious Disease"/>
            <person name="Wu L."/>
            <person name="Ma J."/>
        </authorList>
    </citation>
    <scope>NUCLEOTIDE SEQUENCE [LARGE SCALE GENOMIC DNA]</scope>
    <source>
        <strain evidence="13">JCM 18472</strain>
    </source>
</reference>
<dbReference type="InterPro" id="IPR036938">
    <property type="entry name" value="PAP2/HPO_sf"/>
</dbReference>
<evidence type="ECO:0000256" key="4">
    <source>
        <dbReference type="ARBA" id="ARBA00022692"/>
    </source>
</evidence>
<dbReference type="PANTHER" id="PTHR14969">
    <property type="entry name" value="SPHINGOSINE-1-PHOSPHATE PHOSPHOHYDROLASE"/>
    <property type="match status" value="1"/>
</dbReference>
<evidence type="ECO:0000256" key="8">
    <source>
        <dbReference type="ARBA" id="ARBA00032707"/>
    </source>
</evidence>
<keyword evidence="4 10" id="KW-0812">Transmembrane</keyword>
<keyword evidence="5" id="KW-0378">Hydrolase</keyword>
<comment type="subcellular location">
    <subcellularLocation>
        <location evidence="1">Cell membrane</location>
        <topology evidence="1">Multi-pass membrane protein</topology>
    </subcellularLocation>
</comment>
<dbReference type="Proteomes" id="UP001500074">
    <property type="component" value="Unassembled WGS sequence"/>
</dbReference>
<dbReference type="Gene3D" id="1.20.144.10">
    <property type="entry name" value="Phosphatidic acid phosphatase type 2/haloperoxidase"/>
    <property type="match status" value="1"/>
</dbReference>
<evidence type="ECO:0000256" key="9">
    <source>
        <dbReference type="ARBA" id="ARBA00047594"/>
    </source>
</evidence>
<keyword evidence="3" id="KW-1003">Cell membrane</keyword>
<feature type="transmembrane region" description="Helical" evidence="10">
    <location>
        <begin position="160"/>
        <end position="178"/>
    </location>
</feature>
<evidence type="ECO:0000313" key="13">
    <source>
        <dbReference type="Proteomes" id="UP001500074"/>
    </source>
</evidence>
<feature type="transmembrane region" description="Helical" evidence="10">
    <location>
        <begin position="64"/>
        <end position="84"/>
    </location>
</feature>
<dbReference type="PANTHER" id="PTHR14969:SF62">
    <property type="entry name" value="DECAPRENYLPHOSPHORYL-5-PHOSPHORIBOSE PHOSPHATASE RV3807C-RELATED"/>
    <property type="match status" value="1"/>
</dbReference>
<gene>
    <name evidence="12" type="ORF">GCM10023342_29410</name>
</gene>
<keyword evidence="13" id="KW-1185">Reference proteome</keyword>
<proteinExistence type="predicted"/>
<dbReference type="SMART" id="SM00014">
    <property type="entry name" value="acidPPc"/>
    <property type="match status" value="1"/>
</dbReference>
<evidence type="ECO:0000256" key="10">
    <source>
        <dbReference type="SAM" id="Phobius"/>
    </source>
</evidence>
<dbReference type="CDD" id="cd01610">
    <property type="entry name" value="PAP2_like"/>
    <property type="match status" value="1"/>
</dbReference>
<dbReference type="RefSeq" id="WP_031383436.1">
    <property type="nucleotide sequence ID" value="NZ_BAABKI010000028.1"/>
</dbReference>
<dbReference type="EC" id="3.6.1.27" evidence="2"/>
<sequence>MENRTLQAFERLDLLEWQTCHRLAGYSRHWPLLLTMRIASRLGDWPIWAVLIASQALLHGIRGWWLTLQFALTAGVAALIYRLVKTRLCRERPFITFKQIACTMPPMDRYSFPSGHTMHAVAFTTLTADSAPWLLAVIAPLAVLIAMSRVVLGLHYLSDVAAGALLGYLIAETSLWLWPATPL</sequence>
<evidence type="ECO:0000256" key="3">
    <source>
        <dbReference type="ARBA" id="ARBA00022475"/>
    </source>
</evidence>
<comment type="catalytic activity">
    <reaction evidence="9">
        <text>di-trans,octa-cis-undecaprenyl diphosphate + H2O = di-trans,octa-cis-undecaprenyl phosphate + phosphate + H(+)</text>
        <dbReference type="Rhea" id="RHEA:28094"/>
        <dbReference type="ChEBI" id="CHEBI:15377"/>
        <dbReference type="ChEBI" id="CHEBI:15378"/>
        <dbReference type="ChEBI" id="CHEBI:43474"/>
        <dbReference type="ChEBI" id="CHEBI:58405"/>
        <dbReference type="ChEBI" id="CHEBI:60392"/>
        <dbReference type="EC" id="3.6.1.27"/>
    </reaction>
</comment>
<keyword evidence="6 10" id="KW-1133">Transmembrane helix</keyword>
<feature type="transmembrane region" description="Helical" evidence="10">
    <location>
        <begin position="133"/>
        <end position="154"/>
    </location>
</feature>
<keyword evidence="7 10" id="KW-0472">Membrane</keyword>
<evidence type="ECO:0000259" key="11">
    <source>
        <dbReference type="SMART" id="SM00014"/>
    </source>
</evidence>
<evidence type="ECO:0000256" key="1">
    <source>
        <dbReference type="ARBA" id="ARBA00004651"/>
    </source>
</evidence>
<organism evidence="12 13">
    <name type="scientific">Modicisalibacter zincidurans</name>
    <dbReference type="NCBI Taxonomy" id="1178777"/>
    <lineage>
        <taxon>Bacteria</taxon>
        <taxon>Pseudomonadati</taxon>
        <taxon>Pseudomonadota</taxon>
        <taxon>Gammaproteobacteria</taxon>
        <taxon>Oceanospirillales</taxon>
        <taxon>Halomonadaceae</taxon>
        <taxon>Modicisalibacter</taxon>
    </lineage>
</organism>
<protein>
    <recommendedName>
        <fullName evidence="2">undecaprenyl-diphosphate phosphatase</fullName>
        <ecNumber evidence="2">3.6.1.27</ecNumber>
    </recommendedName>
    <alternativeName>
        <fullName evidence="8">Undecaprenyl pyrophosphate phosphatase</fullName>
    </alternativeName>
</protein>
<evidence type="ECO:0000313" key="12">
    <source>
        <dbReference type="EMBL" id="GAA5178577.1"/>
    </source>
</evidence>
<evidence type="ECO:0000256" key="5">
    <source>
        <dbReference type="ARBA" id="ARBA00022801"/>
    </source>
</evidence>
<accession>A0ABP9RJL6</accession>
<feature type="domain" description="Phosphatidic acid phosphatase type 2/haloperoxidase" evidence="11">
    <location>
        <begin position="67"/>
        <end position="175"/>
    </location>
</feature>
<dbReference type="EMBL" id="BAABKI010000028">
    <property type="protein sequence ID" value="GAA5178577.1"/>
    <property type="molecule type" value="Genomic_DNA"/>
</dbReference>
<dbReference type="Pfam" id="PF01569">
    <property type="entry name" value="PAP2"/>
    <property type="match status" value="1"/>
</dbReference>
<evidence type="ECO:0000256" key="7">
    <source>
        <dbReference type="ARBA" id="ARBA00023136"/>
    </source>
</evidence>
<comment type="caution">
    <text evidence="12">The sequence shown here is derived from an EMBL/GenBank/DDBJ whole genome shotgun (WGS) entry which is preliminary data.</text>
</comment>
<dbReference type="SUPFAM" id="SSF48317">
    <property type="entry name" value="Acid phosphatase/Vanadium-dependent haloperoxidase"/>
    <property type="match status" value="1"/>
</dbReference>
<evidence type="ECO:0000256" key="2">
    <source>
        <dbReference type="ARBA" id="ARBA00012374"/>
    </source>
</evidence>
<name>A0ABP9RJL6_9GAMM</name>
<dbReference type="InterPro" id="IPR000326">
    <property type="entry name" value="PAP2/HPO"/>
</dbReference>
<evidence type="ECO:0000256" key="6">
    <source>
        <dbReference type="ARBA" id="ARBA00022989"/>
    </source>
</evidence>